<proteinExistence type="predicted"/>
<gene>
    <name evidence="1" type="ORF">NEISICOT_00217</name>
</gene>
<evidence type="ECO:0000313" key="1">
    <source>
        <dbReference type="EMBL" id="EET46112.1"/>
    </source>
</evidence>
<dbReference type="Proteomes" id="UP000005365">
    <property type="component" value="Unassembled WGS sequence"/>
</dbReference>
<organism evidence="1 2">
    <name type="scientific">Neisseria sicca ATCC 29256</name>
    <dbReference type="NCBI Taxonomy" id="547045"/>
    <lineage>
        <taxon>Bacteria</taxon>
        <taxon>Pseudomonadati</taxon>
        <taxon>Pseudomonadota</taxon>
        <taxon>Betaproteobacteria</taxon>
        <taxon>Neisseriales</taxon>
        <taxon>Neisseriaceae</taxon>
        <taxon>Neisseria</taxon>
    </lineage>
</organism>
<dbReference type="EMBL" id="ACKO02000001">
    <property type="protein sequence ID" value="EET46112.1"/>
    <property type="molecule type" value="Genomic_DNA"/>
</dbReference>
<comment type="caution">
    <text evidence="1">The sequence shown here is derived from an EMBL/GenBank/DDBJ whole genome shotgun (WGS) entry which is preliminary data.</text>
</comment>
<reference evidence="1" key="1">
    <citation type="submission" date="2009-07" db="EMBL/GenBank/DDBJ databases">
        <authorList>
            <person name="Weinstock G."/>
            <person name="Sodergren E."/>
            <person name="Clifton S."/>
            <person name="Fulton L."/>
            <person name="Fulton B."/>
            <person name="Courtney L."/>
            <person name="Fronick C."/>
            <person name="Harrison M."/>
            <person name="Strong C."/>
            <person name="Farmer C."/>
            <person name="Delahaunty K."/>
            <person name="Markovic C."/>
            <person name="Hall O."/>
            <person name="Minx P."/>
            <person name="Tomlinson C."/>
            <person name="Mitreva M."/>
            <person name="Nelson J."/>
            <person name="Hou S."/>
            <person name="Wollam A."/>
            <person name="Pepin K.H."/>
            <person name="Johnson M."/>
            <person name="Bhonagiri V."/>
            <person name="Nash W.E."/>
            <person name="Warren W."/>
            <person name="Chinwalla A."/>
            <person name="Mardis E.R."/>
            <person name="Wilson R.K."/>
        </authorList>
    </citation>
    <scope>NUCLEOTIDE SEQUENCE [LARGE SCALE GENOMIC DNA]</scope>
    <source>
        <strain evidence="1">ATCC 29256</strain>
    </source>
</reference>
<sequence length="39" mass="4748">MSPCPDLNLIHYIKRKTAYPKGYAVYGCRDCYIWQWFVF</sequence>
<name>C6M138_NEISI</name>
<evidence type="ECO:0000313" key="2">
    <source>
        <dbReference type="Proteomes" id="UP000005365"/>
    </source>
</evidence>
<accession>C6M138</accession>
<protein>
    <submittedName>
        <fullName evidence="1">Uncharacterized protein</fullName>
    </submittedName>
</protein>
<keyword evidence="2" id="KW-1185">Reference proteome</keyword>
<dbReference type="AlphaFoldDB" id="C6M138"/>